<comment type="caution">
    <text evidence="1">The sequence shown here is derived from an EMBL/GenBank/DDBJ whole genome shotgun (WGS) entry which is preliminary data.</text>
</comment>
<sequence>MADPCIPDAWHKRIQLLDGYLDKLPNALPLVRGDEDTAYPGFINWGMPEDRWATGKSVEEVIHDELTNILAPAPDGAFEIKERGFYIHTLRHIFEDFVVLARARGGTCRMSS</sequence>
<dbReference type="AlphaFoldDB" id="A0A9W9A580"/>
<organism evidence="1 2">
    <name type="scientific">Lentinula aciculospora</name>
    <dbReference type="NCBI Taxonomy" id="153920"/>
    <lineage>
        <taxon>Eukaryota</taxon>
        <taxon>Fungi</taxon>
        <taxon>Dikarya</taxon>
        <taxon>Basidiomycota</taxon>
        <taxon>Agaricomycotina</taxon>
        <taxon>Agaricomycetes</taxon>
        <taxon>Agaricomycetidae</taxon>
        <taxon>Agaricales</taxon>
        <taxon>Marasmiineae</taxon>
        <taxon>Omphalotaceae</taxon>
        <taxon>Lentinula</taxon>
    </lineage>
</organism>
<dbReference type="EMBL" id="JAOTPV010000017">
    <property type="protein sequence ID" value="KAJ4473854.1"/>
    <property type="molecule type" value="Genomic_DNA"/>
</dbReference>
<name>A0A9W9A580_9AGAR</name>
<dbReference type="Proteomes" id="UP001150266">
    <property type="component" value="Unassembled WGS sequence"/>
</dbReference>
<accession>A0A9W9A580</accession>
<reference evidence="1" key="1">
    <citation type="submission" date="2022-08" db="EMBL/GenBank/DDBJ databases">
        <title>A Global Phylogenomic Analysis of the Shiitake Genus Lentinula.</title>
        <authorList>
            <consortium name="DOE Joint Genome Institute"/>
            <person name="Sierra-Patev S."/>
            <person name="Min B."/>
            <person name="Naranjo-Ortiz M."/>
            <person name="Looney B."/>
            <person name="Konkel Z."/>
            <person name="Slot J.C."/>
            <person name="Sakamoto Y."/>
            <person name="Steenwyk J.L."/>
            <person name="Rokas A."/>
            <person name="Carro J."/>
            <person name="Camarero S."/>
            <person name="Ferreira P."/>
            <person name="Molpeceres G."/>
            <person name="Ruiz-Duenas F.J."/>
            <person name="Serrano A."/>
            <person name="Henrissat B."/>
            <person name="Drula E."/>
            <person name="Hughes K.W."/>
            <person name="Mata J.L."/>
            <person name="Ishikawa N.K."/>
            <person name="Vargas-Isla R."/>
            <person name="Ushijima S."/>
            <person name="Smith C.A."/>
            <person name="Ahrendt S."/>
            <person name="Andreopoulos W."/>
            <person name="He G."/>
            <person name="Labutti K."/>
            <person name="Lipzen A."/>
            <person name="Ng V."/>
            <person name="Riley R."/>
            <person name="Sandor L."/>
            <person name="Barry K."/>
            <person name="Martinez A.T."/>
            <person name="Xiao Y."/>
            <person name="Gibbons J.G."/>
            <person name="Terashima K."/>
            <person name="Grigoriev I.V."/>
            <person name="Hibbett D.S."/>
        </authorList>
    </citation>
    <scope>NUCLEOTIDE SEQUENCE</scope>
    <source>
        <strain evidence="1">JLM2183</strain>
    </source>
</reference>
<evidence type="ECO:0000313" key="1">
    <source>
        <dbReference type="EMBL" id="KAJ4473854.1"/>
    </source>
</evidence>
<gene>
    <name evidence="1" type="ORF">J3R30DRAFT_3707842</name>
</gene>
<keyword evidence="2" id="KW-1185">Reference proteome</keyword>
<proteinExistence type="predicted"/>
<protein>
    <submittedName>
        <fullName evidence="1">Uncharacterized protein</fullName>
    </submittedName>
</protein>
<evidence type="ECO:0000313" key="2">
    <source>
        <dbReference type="Proteomes" id="UP001150266"/>
    </source>
</evidence>